<reference evidence="4 5" key="1">
    <citation type="submission" date="2019-02" db="EMBL/GenBank/DDBJ databases">
        <title>Deep-cultivation of Planctomycetes and their phenomic and genomic characterization uncovers novel biology.</title>
        <authorList>
            <person name="Wiegand S."/>
            <person name="Jogler M."/>
            <person name="Boedeker C."/>
            <person name="Pinto D."/>
            <person name="Vollmers J."/>
            <person name="Rivas-Marin E."/>
            <person name="Kohn T."/>
            <person name="Peeters S.H."/>
            <person name="Heuer A."/>
            <person name="Rast P."/>
            <person name="Oberbeckmann S."/>
            <person name="Bunk B."/>
            <person name="Jeske O."/>
            <person name="Meyerdierks A."/>
            <person name="Storesund J.E."/>
            <person name="Kallscheuer N."/>
            <person name="Luecker S."/>
            <person name="Lage O.M."/>
            <person name="Pohl T."/>
            <person name="Merkel B.J."/>
            <person name="Hornburger P."/>
            <person name="Mueller R.-W."/>
            <person name="Bruemmer F."/>
            <person name="Labrenz M."/>
            <person name="Spormann A.M."/>
            <person name="Op den Camp H."/>
            <person name="Overmann J."/>
            <person name="Amann R."/>
            <person name="Jetten M.S.M."/>
            <person name="Mascher T."/>
            <person name="Medema M.H."/>
            <person name="Devos D.P."/>
            <person name="Kaster A.-K."/>
            <person name="Ovreas L."/>
            <person name="Rohde M."/>
            <person name="Galperin M.Y."/>
            <person name="Jogler C."/>
        </authorList>
    </citation>
    <scope>NUCLEOTIDE SEQUENCE [LARGE SCALE GENOMIC DNA]</scope>
    <source>
        <strain evidence="4 5">K23_9</strain>
    </source>
</reference>
<evidence type="ECO:0000256" key="2">
    <source>
        <dbReference type="SAM" id="Phobius"/>
    </source>
</evidence>
<dbReference type="OrthoDB" id="240474at2"/>
<feature type="compositionally biased region" description="Basic and acidic residues" evidence="1">
    <location>
        <begin position="450"/>
        <end position="463"/>
    </location>
</feature>
<feature type="region of interest" description="Disordered" evidence="1">
    <location>
        <begin position="80"/>
        <end position="100"/>
    </location>
</feature>
<evidence type="ECO:0000313" key="5">
    <source>
        <dbReference type="Proteomes" id="UP000319817"/>
    </source>
</evidence>
<sequence length="471" mass="51434" precursor="true">MTLLRCLTACLLLLLLPGFASHGTGDESVRTGDSVSVIELLSGFDQKRIQAAYPPSDSQSFGELAKMVYRMGSVSRDAVVRKAGKAETGRPKTGESENSSAAKIGDAIRIQGTIASIRTLRVPESLVEFLEFPVFQDVLIQLESDASQPVHVIARRLPSAAKAGDRVDAAGVLIEPGDGTDDRLRAIVSTPLKWFPKTPASPGWQLLSDAGVDVSELAQVASRNQLPLAPEDNDAFYQMLSVSQTIGGTPAAAQTDPIWIQPIDLLQKPKDHVGDWVRMRLQTVRVTRVAVTDPKRKDQLGSDHYYQVDANGDLDGIIVRMPRKEDDPREPIEFNGTYPVSLVMKELPSFLTNAIGQQQNGEVVTAMISRPVQIEGFFFRLWSYSTDFMDRRGGGDQVGPLLMVARMTDRASVAQGGIGAEIFGFIAAVAIVGGILATFVWSRFTSSDDHEVREKRKQRESDQVKLPSDLT</sequence>
<feature type="compositionally biased region" description="Basic and acidic residues" evidence="1">
    <location>
        <begin position="80"/>
        <end position="95"/>
    </location>
</feature>
<keyword evidence="2" id="KW-0472">Membrane</keyword>
<evidence type="ECO:0000256" key="1">
    <source>
        <dbReference type="SAM" id="MobiDB-lite"/>
    </source>
</evidence>
<gene>
    <name evidence="4" type="ORF">K239x_49880</name>
</gene>
<dbReference type="Proteomes" id="UP000319817">
    <property type="component" value="Chromosome"/>
</dbReference>
<organism evidence="4 5">
    <name type="scientific">Stieleria marina</name>
    <dbReference type="NCBI Taxonomy" id="1930275"/>
    <lineage>
        <taxon>Bacteria</taxon>
        <taxon>Pseudomonadati</taxon>
        <taxon>Planctomycetota</taxon>
        <taxon>Planctomycetia</taxon>
        <taxon>Pirellulales</taxon>
        <taxon>Pirellulaceae</taxon>
        <taxon>Stieleria</taxon>
    </lineage>
</organism>
<dbReference type="AlphaFoldDB" id="A0A517P0S6"/>
<dbReference type="RefSeq" id="WP_145420784.1">
    <property type="nucleotide sequence ID" value="NZ_CP036526.1"/>
</dbReference>
<keyword evidence="2" id="KW-1133">Transmembrane helix</keyword>
<name>A0A517P0S6_9BACT</name>
<keyword evidence="3" id="KW-0732">Signal</keyword>
<evidence type="ECO:0000256" key="3">
    <source>
        <dbReference type="SAM" id="SignalP"/>
    </source>
</evidence>
<proteinExistence type="predicted"/>
<feature type="transmembrane region" description="Helical" evidence="2">
    <location>
        <begin position="422"/>
        <end position="441"/>
    </location>
</feature>
<evidence type="ECO:0000313" key="4">
    <source>
        <dbReference type="EMBL" id="QDT12973.1"/>
    </source>
</evidence>
<protein>
    <submittedName>
        <fullName evidence="4">Uncharacterized protein</fullName>
    </submittedName>
</protein>
<dbReference type="EMBL" id="CP036526">
    <property type="protein sequence ID" value="QDT12973.1"/>
    <property type="molecule type" value="Genomic_DNA"/>
</dbReference>
<keyword evidence="2" id="KW-0812">Transmembrane</keyword>
<keyword evidence="5" id="KW-1185">Reference proteome</keyword>
<feature type="signal peptide" evidence="3">
    <location>
        <begin position="1"/>
        <end position="22"/>
    </location>
</feature>
<feature type="region of interest" description="Disordered" evidence="1">
    <location>
        <begin position="450"/>
        <end position="471"/>
    </location>
</feature>
<accession>A0A517P0S6</accession>
<feature type="chain" id="PRO_5022189596" evidence="3">
    <location>
        <begin position="23"/>
        <end position="471"/>
    </location>
</feature>